<dbReference type="InterPro" id="IPR050229">
    <property type="entry name" value="GlpE_sulfurtransferase"/>
</dbReference>
<feature type="chain" id="PRO_5046068455" evidence="2">
    <location>
        <begin position="22"/>
        <end position="179"/>
    </location>
</feature>
<evidence type="ECO:0000256" key="1">
    <source>
        <dbReference type="SAM" id="MobiDB-lite"/>
    </source>
</evidence>
<evidence type="ECO:0000259" key="3">
    <source>
        <dbReference type="PROSITE" id="PS50206"/>
    </source>
</evidence>
<dbReference type="PROSITE" id="PS50206">
    <property type="entry name" value="RHODANESE_3"/>
    <property type="match status" value="1"/>
</dbReference>
<dbReference type="InterPro" id="IPR001763">
    <property type="entry name" value="Rhodanese-like_dom"/>
</dbReference>
<protein>
    <submittedName>
        <fullName evidence="4">Rhodanese-like domain-containing protein</fullName>
    </submittedName>
</protein>
<dbReference type="RefSeq" id="WP_186942022.1">
    <property type="nucleotide sequence ID" value="NZ_JACOGA010000008.1"/>
</dbReference>
<keyword evidence="2" id="KW-0732">Signal</keyword>
<evidence type="ECO:0000313" key="4">
    <source>
        <dbReference type="EMBL" id="MBC3874001.1"/>
    </source>
</evidence>
<gene>
    <name evidence="4" type="ORF">H8K55_10390</name>
</gene>
<feature type="compositionally biased region" description="Low complexity" evidence="1">
    <location>
        <begin position="160"/>
        <end position="179"/>
    </location>
</feature>
<accession>A0ABR6YBJ0</accession>
<evidence type="ECO:0000256" key="2">
    <source>
        <dbReference type="SAM" id="SignalP"/>
    </source>
</evidence>
<dbReference type="InterPro" id="IPR036873">
    <property type="entry name" value="Rhodanese-like_dom_sf"/>
</dbReference>
<comment type="caution">
    <text evidence="4">The sequence shown here is derived from an EMBL/GenBank/DDBJ whole genome shotgun (WGS) entry which is preliminary data.</text>
</comment>
<dbReference type="PANTHER" id="PTHR43031">
    <property type="entry name" value="FAD-DEPENDENT OXIDOREDUCTASE"/>
    <property type="match status" value="1"/>
</dbReference>
<dbReference type="EMBL" id="JACOGA010000008">
    <property type="protein sequence ID" value="MBC3874001.1"/>
    <property type="molecule type" value="Genomic_DNA"/>
</dbReference>
<feature type="domain" description="Rhodanese" evidence="3">
    <location>
        <begin position="64"/>
        <end position="151"/>
    </location>
</feature>
<dbReference type="PANTHER" id="PTHR43031:SF16">
    <property type="entry name" value="OXIDOREDUCTASE"/>
    <property type="match status" value="1"/>
</dbReference>
<organism evidence="4 5">
    <name type="scientific">Undibacterium flavidum</name>
    <dbReference type="NCBI Taxonomy" id="2762297"/>
    <lineage>
        <taxon>Bacteria</taxon>
        <taxon>Pseudomonadati</taxon>
        <taxon>Pseudomonadota</taxon>
        <taxon>Betaproteobacteria</taxon>
        <taxon>Burkholderiales</taxon>
        <taxon>Oxalobacteraceae</taxon>
        <taxon>Undibacterium</taxon>
    </lineage>
</organism>
<name>A0ABR6YBJ0_9BURK</name>
<proteinExistence type="predicted"/>
<reference evidence="4 5" key="1">
    <citation type="submission" date="2020-08" db="EMBL/GenBank/DDBJ databases">
        <title>Novel species isolated from subtropical streams in China.</title>
        <authorList>
            <person name="Lu H."/>
        </authorList>
    </citation>
    <scope>NUCLEOTIDE SEQUENCE [LARGE SCALE GENOMIC DNA]</scope>
    <source>
        <strain evidence="4 5">LX15W</strain>
    </source>
</reference>
<feature type="signal peptide" evidence="2">
    <location>
        <begin position="1"/>
        <end position="21"/>
    </location>
</feature>
<dbReference type="SUPFAM" id="SSF52821">
    <property type="entry name" value="Rhodanese/Cell cycle control phosphatase"/>
    <property type="match status" value="1"/>
</dbReference>
<dbReference type="Gene3D" id="3.40.250.10">
    <property type="entry name" value="Rhodanese-like domain"/>
    <property type="match status" value="1"/>
</dbReference>
<keyword evidence="5" id="KW-1185">Reference proteome</keyword>
<evidence type="ECO:0000313" key="5">
    <source>
        <dbReference type="Proteomes" id="UP000624279"/>
    </source>
</evidence>
<feature type="region of interest" description="Disordered" evidence="1">
    <location>
        <begin position="147"/>
        <end position="179"/>
    </location>
</feature>
<dbReference type="Proteomes" id="UP000624279">
    <property type="component" value="Unassembled WGS sequence"/>
</dbReference>
<sequence length="179" mass="18968">MKNSFKLLAIATLFAANLAHAQQSAAPAASSSAPTAAAKPYVAPPWEYKTRQLQRNEIDALFFYPSQIVVIDVRRPDELIKNGSFPVYLSIQLADLEKSLDLIPKDRTIITVSNRAHRAGAAGDLLTAKGYKVAGAAGSLDYEDQGGKIARITPPPPRNPTAAVSTNAATAQASAANPK</sequence>